<organism evidence="4 5">
    <name type="scientific">Diaporthe vaccinii</name>
    <dbReference type="NCBI Taxonomy" id="105482"/>
    <lineage>
        <taxon>Eukaryota</taxon>
        <taxon>Fungi</taxon>
        <taxon>Dikarya</taxon>
        <taxon>Ascomycota</taxon>
        <taxon>Pezizomycotina</taxon>
        <taxon>Sordariomycetes</taxon>
        <taxon>Sordariomycetidae</taxon>
        <taxon>Diaporthales</taxon>
        <taxon>Diaporthaceae</taxon>
        <taxon>Diaporthe</taxon>
        <taxon>Diaporthe eres species complex</taxon>
    </lineage>
</organism>
<dbReference type="PANTHER" id="PTHR11552:SF219">
    <property type="entry name" value="GLUCOSE-METHANOL-CHOLINE OXIDOREDUCTASE N-TERMINAL DOMAIN-CONTAINING PROTEIN"/>
    <property type="match status" value="1"/>
</dbReference>
<evidence type="ECO:0000313" key="5">
    <source>
        <dbReference type="Proteomes" id="UP001600888"/>
    </source>
</evidence>
<evidence type="ECO:0000256" key="1">
    <source>
        <dbReference type="ARBA" id="ARBA00010790"/>
    </source>
</evidence>
<feature type="compositionally biased region" description="Low complexity" evidence="2">
    <location>
        <begin position="527"/>
        <end position="538"/>
    </location>
</feature>
<dbReference type="Gene3D" id="3.30.560.10">
    <property type="entry name" value="Glucose Oxidase, domain 3"/>
    <property type="match status" value="2"/>
</dbReference>
<feature type="region of interest" description="Disordered" evidence="2">
    <location>
        <begin position="515"/>
        <end position="554"/>
    </location>
</feature>
<dbReference type="PIRSF" id="PIRSF000137">
    <property type="entry name" value="Alcohol_oxidase"/>
    <property type="match status" value="1"/>
</dbReference>
<dbReference type="SUPFAM" id="SSF54373">
    <property type="entry name" value="FAD-linked reductases, C-terminal domain"/>
    <property type="match status" value="1"/>
</dbReference>
<protein>
    <recommendedName>
        <fullName evidence="3">Glucose-methanol-choline oxidoreductase N-terminal domain-containing protein</fullName>
    </recommendedName>
</protein>
<evidence type="ECO:0000256" key="2">
    <source>
        <dbReference type="SAM" id="MobiDB-lite"/>
    </source>
</evidence>
<accession>A0ABR4F9T6</accession>
<dbReference type="InterPro" id="IPR036188">
    <property type="entry name" value="FAD/NAD-bd_sf"/>
</dbReference>
<dbReference type="InterPro" id="IPR000172">
    <property type="entry name" value="GMC_OxRdtase_N"/>
</dbReference>
<dbReference type="Gene3D" id="3.50.50.60">
    <property type="entry name" value="FAD/NAD(P)-binding domain"/>
    <property type="match status" value="2"/>
</dbReference>
<dbReference type="EMBL" id="JBAWTH010000006">
    <property type="protein sequence ID" value="KAL2291456.1"/>
    <property type="molecule type" value="Genomic_DNA"/>
</dbReference>
<feature type="domain" description="Glucose-methanol-choline oxidoreductase N-terminal" evidence="3">
    <location>
        <begin position="285"/>
        <end position="299"/>
    </location>
</feature>
<dbReference type="SUPFAM" id="SSF51905">
    <property type="entry name" value="FAD/NAD(P)-binding domain"/>
    <property type="match status" value="1"/>
</dbReference>
<evidence type="ECO:0000313" key="4">
    <source>
        <dbReference type="EMBL" id="KAL2291456.1"/>
    </source>
</evidence>
<evidence type="ECO:0000259" key="3">
    <source>
        <dbReference type="PROSITE" id="PS00624"/>
    </source>
</evidence>
<comment type="caution">
    <text evidence="4">The sequence shown here is derived from an EMBL/GenBank/DDBJ whole genome shotgun (WGS) entry which is preliminary data.</text>
</comment>
<dbReference type="InterPro" id="IPR012132">
    <property type="entry name" value="GMC_OxRdtase"/>
</dbReference>
<keyword evidence="5" id="KW-1185">Reference proteome</keyword>
<dbReference type="Pfam" id="PF00732">
    <property type="entry name" value="GMC_oxred_N"/>
    <property type="match status" value="1"/>
</dbReference>
<name>A0ABR4F9T6_9PEZI</name>
<gene>
    <name evidence="4" type="ORF">FJTKL_12852</name>
</gene>
<dbReference type="InterPro" id="IPR007867">
    <property type="entry name" value="GMC_OxRtase_C"/>
</dbReference>
<dbReference type="PANTHER" id="PTHR11552">
    <property type="entry name" value="GLUCOSE-METHANOL-CHOLINE GMC OXIDOREDUCTASE"/>
    <property type="match status" value="1"/>
</dbReference>
<dbReference type="PROSITE" id="PS00624">
    <property type="entry name" value="GMC_OXRED_2"/>
    <property type="match status" value="1"/>
</dbReference>
<dbReference type="Pfam" id="PF05199">
    <property type="entry name" value="GMC_oxred_C"/>
    <property type="match status" value="1"/>
</dbReference>
<sequence length="639" mass="70088">MWSTSYPTSTPSQVAGKTYDYIIVGGGTAGCVLASRLSEDPDVSVLVLEKGQVKDNLVSRIPLLSQNMFLGDPLQVQSTRWSEPIPEANGRRTRIWTSEGLGGATRINAMLMTRGCPADYVAWSRELGLSDWGWEQVEPYFRKVENAIEYPQSKARGHEGPVEGRAIKLPFEWGPYIDKSFQKLGLPLGGDCNGPDAPAMGVFPFEAAIDKRGRRISALQAFLSKKIVKERSDRLTICTGVIVSRLDVDGAAGLVKGVHIQPSQGQANNKNLFVKARRDVILCAGSICSPQVLLLSGIGPKSQPLHSGDSLGIPLVKELPAVGTMFSDHYSFPIMLELPKKETFHILESIWGLWHILLWVFAGKGLFATTAMPTAAYVRTGAIDTETMSIKTREVDGTDNLDASQPANRPDFEIMVMPINGLERHVPGHALFNLHPTIIQPHATGSITLKTANALDNPRIAYPMFADERDLAAARLAVRFTMRLAAEFQNSGYPYPAPFAFAPGNRPELLEQWEQTGDEMSSPKPAPGTTPSASAAKPTNRDAQGGKTWKDVTDDEIDDYMRRVSHTSLHPVCTCPMSNDEKSGVVDQKLRVHGFKNLRVVDASVFPRVPTSHTMLPVMMIAERAATFIKEDWLSSQTK</sequence>
<comment type="similarity">
    <text evidence="1">Belongs to the GMC oxidoreductase family.</text>
</comment>
<dbReference type="Proteomes" id="UP001600888">
    <property type="component" value="Unassembled WGS sequence"/>
</dbReference>
<proteinExistence type="inferred from homology"/>
<reference evidence="4 5" key="1">
    <citation type="submission" date="2024-03" db="EMBL/GenBank/DDBJ databases">
        <title>A high-quality draft genome sequence of Diaporthe vaccinii, a causative agent of upright dieback and viscid rot disease in cranberry plants.</title>
        <authorList>
            <person name="Sarrasin M."/>
            <person name="Lang B.F."/>
            <person name="Burger G."/>
        </authorList>
    </citation>
    <scope>NUCLEOTIDE SEQUENCE [LARGE SCALE GENOMIC DNA]</scope>
    <source>
        <strain evidence="4 5">IS7</strain>
    </source>
</reference>